<evidence type="ECO:0000313" key="3">
    <source>
        <dbReference type="Proteomes" id="UP000199347"/>
    </source>
</evidence>
<dbReference type="Gene3D" id="3.30.1360.200">
    <property type="match status" value="1"/>
</dbReference>
<name>A0A1G5MX76_AFIMA</name>
<dbReference type="AlphaFoldDB" id="A0A1G5MX76"/>
<organism evidence="2 3">
    <name type="scientific">Afifella marina DSM 2698</name>
    <dbReference type="NCBI Taxonomy" id="1120955"/>
    <lineage>
        <taxon>Bacteria</taxon>
        <taxon>Pseudomonadati</taxon>
        <taxon>Pseudomonadota</taxon>
        <taxon>Alphaproteobacteria</taxon>
        <taxon>Hyphomicrobiales</taxon>
        <taxon>Afifellaceae</taxon>
        <taxon>Afifella</taxon>
    </lineage>
</organism>
<evidence type="ECO:0000256" key="1">
    <source>
        <dbReference type="SAM" id="MobiDB-lite"/>
    </source>
</evidence>
<dbReference type="EMBL" id="FMVW01000002">
    <property type="protein sequence ID" value="SCZ29161.1"/>
    <property type="molecule type" value="Genomic_DNA"/>
</dbReference>
<feature type="compositionally biased region" description="Basic and acidic residues" evidence="1">
    <location>
        <begin position="30"/>
        <end position="40"/>
    </location>
</feature>
<keyword evidence="3" id="KW-1185">Reference proteome</keyword>
<reference evidence="2 3" key="1">
    <citation type="submission" date="2016-10" db="EMBL/GenBank/DDBJ databases">
        <authorList>
            <person name="de Groot N.N."/>
        </authorList>
    </citation>
    <scope>NUCLEOTIDE SEQUENCE [LARGE SCALE GENOMIC DNA]</scope>
    <source>
        <strain evidence="2 3">DSM 2698</strain>
    </source>
</reference>
<accession>A0A1G5MX76</accession>
<sequence length="52" mass="5487">MVDGKVVVTPTIRPPIYAGPLPIGGSESQAKSRDLAERLRSGRSVITVAPQD</sequence>
<feature type="region of interest" description="Disordered" evidence="1">
    <location>
        <begin position="20"/>
        <end position="52"/>
    </location>
</feature>
<gene>
    <name evidence="2" type="ORF">SAMN03080610_01094</name>
</gene>
<proteinExistence type="predicted"/>
<protein>
    <submittedName>
        <fullName evidence="2">Uncharacterized protein</fullName>
    </submittedName>
</protein>
<evidence type="ECO:0000313" key="2">
    <source>
        <dbReference type="EMBL" id="SCZ29161.1"/>
    </source>
</evidence>
<dbReference type="Proteomes" id="UP000199347">
    <property type="component" value="Unassembled WGS sequence"/>
</dbReference>